<dbReference type="PANTHER" id="PTHR10545:SF29">
    <property type="entry name" value="GH14572P-RELATED"/>
    <property type="match status" value="1"/>
</dbReference>
<reference evidence="5" key="2">
    <citation type="submission" date="2025-08" db="UniProtKB">
        <authorList>
            <consortium name="RefSeq"/>
        </authorList>
    </citation>
    <scope>IDENTIFICATION</scope>
    <source>
        <tissue evidence="5">Young leaves</tissue>
    </source>
</reference>
<dbReference type="RefSeq" id="XP_008784795.1">
    <property type="nucleotide sequence ID" value="XM_008786573.4"/>
</dbReference>
<organism evidence="4 5">
    <name type="scientific">Phoenix dactylifera</name>
    <name type="common">Date palm</name>
    <dbReference type="NCBI Taxonomy" id="42345"/>
    <lineage>
        <taxon>Eukaryota</taxon>
        <taxon>Viridiplantae</taxon>
        <taxon>Streptophyta</taxon>
        <taxon>Embryophyta</taxon>
        <taxon>Tracheophyta</taxon>
        <taxon>Spermatophyta</taxon>
        <taxon>Magnoliopsida</taxon>
        <taxon>Liliopsida</taxon>
        <taxon>Arecaceae</taxon>
        <taxon>Coryphoideae</taxon>
        <taxon>Phoeniceae</taxon>
        <taxon>Phoenix</taxon>
    </lineage>
</organism>
<evidence type="ECO:0000256" key="2">
    <source>
        <dbReference type="ARBA" id="ARBA00023315"/>
    </source>
</evidence>
<feature type="domain" description="N-acetyltransferase" evidence="3">
    <location>
        <begin position="81"/>
        <end position="222"/>
    </location>
</feature>
<dbReference type="GeneID" id="103703648"/>
<dbReference type="PANTHER" id="PTHR10545">
    <property type="entry name" value="DIAMINE N-ACETYLTRANSFERASE"/>
    <property type="match status" value="1"/>
</dbReference>
<protein>
    <submittedName>
        <fullName evidence="5">Probable acetyltransferase NATA1-like</fullName>
    </submittedName>
</protein>
<dbReference type="SUPFAM" id="SSF55729">
    <property type="entry name" value="Acyl-CoA N-acyltransferases (Nat)"/>
    <property type="match status" value="1"/>
</dbReference>
<reference evidence="4" key="1">
    <citation type="journal article" date="2019" name="Nat. Commun.">
        <title>Genome-wide association mapping of date palm fruit traits.</title>
        <authorList>
            <person name="Hazzouri K.M."/>
            <person name="Gros-Balthazard M."/>
            <person name="Flowers J.M."/>
            <person name="Copetti D."/>
            <person name="Lemansour A."/>
            <person name="Lebrun M."/>
            <person name="Masmoudi K."/>
            <person name="Ferrand S."/>
            <person name="Dhar M.I."/>
            <person name="Fresquez Z.A."/>
            <person name="Rosas U."/>
            <person name="Zhang J."/>
            <person name="Talag J."/>
            <person name="Lee S."/>
            <person name="Kudrna D."/>
            <person name="Powell R.F."/>
            <person name="Leitch I.J."/>
            <person name="Krueger R.R."/>
            <person name="Wing R.A."/>
            <person name="Amiri K.M.A."/>
            <person name="Purugganan M.D."/>
        </authorList>
    </citation>
    <scope>NUCLEOTIDE SEQUENCE [LARGE SCALE GENOMIC DNA]</scope>
    <source>
        <strain evidence="4">cv. Khalas</strain>
    </source>
</reference>
<dbReference type="GO" id="GO:0008080">
    <property type="term" value="F:N-acetyltransferase activity"/>
    <property type="evidence" value="ECO:0007669"/>
    <property type="project" value="TreeGrafter"/>
</dbReference>
<dbReference type="PROSITE" id="PS51186">
    <property type="entry name" value="GNAT"/>
    <property type="match status" value="1"/>
</dbReference>
<dbReference type="FunFam" id="3.40.630.30:FF:000139">
    <property type="entry name" value="L-ornithine N5-acetyltransferase NATA1"/>
    <property type="match status" value="1"/>
</dbReference>
<name>A0A8B7BSZ6_PHODC</name>
<keyword evidence="1" id="KW-0808">Transferase</keyword>
<evidence type="ECO:0000313" key="4">
    <source>
        <dbReference type="Proteomes" id="UP000228380"/>
    </source>
</evidence>
<dbReference type="Pfam" id="PF00583">
    <property type="entry name" value="Acetyltransf_1"/>
    <property type="match status" value="1"/>
</dbReference>
<gene>
    <name evidence="5" type="primary">LOC103703648</name>
</gene>
<dbReference type="InterPro" id="IPR000182">
    <property type="entry name" value="GNAT_dom"/>
</dbReference>
<dbReference type="Proteomes" id="UP000228380">
    <property type="component" value="Chromosome 5"/>
</dbReference>
<evidence type="ECO:0000256" key="1">
    <source>
        <dbReference type="ARBA" id="ARBA00022679"/>
    </source>
</evidence>
<dbReference type="KEGG" id="pda:103703648"/>
<keyword evidence="4" id="KW-1185">Reference proteome</keyword>
<evidence type="ECO:0000313" key="5">
    <source>
        <dbReference type="RefSeq" id="XP_008784795.1"/>
    </source>
</evidence>
<sequence>MSSSSAAASAATPEQPAAVWARIRLADSWDVPHIHRLIRQMAEFEKLTHLFSATESSLSSTLFPSPPPPPFHSFTVLILELSTNPFSQGDEEPKDAANPSLFRPIVRRVELKSPVEDPEAAEFASPRGGGAVVVGFVLCFPNYSTFLAKPGLYVEDIFVRAAWRRRGFGRILLSAVAAQAAKMGMGRVEWCVLDWNANAISFYEEMGAEVLPQWRICRLTGEALQGYGVEDGDRS</sequence>
<keyword evidence="2" id="KW-0012">Acyltransferase</keyword>
<dbReference type="InterPro" id="IPR016181">
    <property type="entry name" value="Acyl_CoA_acyltransferase"/>
</dbReference>
<dbReference type="OrthoDB" id="7305308at2759"/>
<dbReference type="InterPro" id="IPR051016">
    <property type="entry name" value="Diverse_Substrate_AcTransf"/>
</dbReference>
<dbReference type="Gene3D" id="3.40.630.30">
    <property type="match status" value="1"/>
</dbReference>
<accession>A0A8B7BSZ6</accession>
<dbReference type="CDD" id="cd04301">
    <property type="entry name" value="NAT_SF"/>
    <property type="match status" value="1"/>
</dbReference>
<evidence type="ECO:0000259" key="3">
    <source>
        <dbReference type="PROSITE" id="PS51186"/>
    </source>
</evidence>
<proteinExistence type="predicted"/>
<dbReference type="AlphaFoldDB" id="A0A8B7BSZ6"/>